<evidence type="ECO:0000256" key="1">
    <source>
        <dbReference type="ARBA" id="ARBA00022552"/>
    </source>
</evidence>
<evidence type="ECO:0000256" key="2">
    <source>
        <dbReference type="ARBA" id="ARBA00022603"/>
    </source>
</evidence>
<dbReference type="PANTHER" id="PTHR37426:SF1">
    <property type="entry name" value="RIBOSOMAL RNA LARGE SUBUNIT METHYLTRANSFERASE J"/>
    <property type="match status" value="1"/>
</dbReference>
<feature type="binding site" evidence="6">
    <location>
        <begin position="161"/>
        <end position="162"/>
    </location>
    <ligand>
        <name>S-adenosyl-L-methionine</name>
        <dbReference type="ChEBI" id="CHEBI:59789"/>
    </ligand>
</feature>
<protein>
    <recommendedName>
        <fullName evidence="6">Ribosomal RNA large subunit methyltransferase J</fullName>
        <ecNumber evidence="6">2.1.1.266</ecNumber>
    </recommendedName>
    <alternativeName>
        <fullName evidence="6">23S rRNA (adenine(2030)-N6)-methyltransferase</fullName>
    </alternativeName>
    <alternativeName>
        <fullName evidence="6">23S rRNA m6A2030 methyltransferase</fullName>
    </alternativeName>
</protein>
<dbReference type="EC" id="2.1.1.266" evidence="6"/>
<dbReference type="EMBL" id="BATL01000065">
    <property type="protein sequence ID" value="GAD77185.1"/>
    <property type="molecule type" value="Genomic_DNA"/>
</dbReference>
<keyword evidence="8" id="KW-1185">Reference proteome</keyword>
<comment type="function">
    <text evidence="6">Specifically methylates the adenine in position 2030 of 23S rRNA.</text>
</comment>
<dbReference type="GO" id="GO:0003723">
    <property type="term" value="F:RNA binding"/>
    <property type="evidence" value="ECO:0007669"/>
    <property type="project" value="UniProtKB-UniRule"/>
</dbReference>
<organism evidence="7 8">
    <name type="scientific">Vibrio azureus NBRC 104587</name>
    <dbReference type="NCBI Taxonomy" id="1219077"/>
    <lineage>
        <taxon>Bacteria</taxon>
        <taxon>Pseudomonadati</taxon>
        <taxon>Pseudomonadota</taxon>
        <taxon>Gammaproteobacteria</taxon>
        <taxon>Vibrionales</taxon>
        <taxon>Vibrionaceae</taxon>
        <taxon>Vibrio</taxon>
    </lineage>
</organism>
<feature type="site" description="Interaction with substrate rRNA" evidence="6">
    <location>
        <position position="22"/>
    </location>
</feature>
<keyword evidence="4 6" id="KW-0949">S-adenosyl-L-methionine</keyword>
<dbReference type="Proteomes" id="UP000016567">
    <property type="component" value="Unassembled WGS sequence"/>
</dbReference>
<dbReference type="eggNOG" id="COG2961">
    <property type="taxonomic scope" value="Bacteria"/>
</dbReference>
<evidence type="ECO:0000313" key="8">
    <source>
        <dbReference type="Proteomes" id="UP000016567"/>
    </source>
</evidence>
<dbReference type="GO" id="GO:0005829">
    <property type="term" value="C:cytosol"/>
    <property type="evidence" value="ECO:0007669"/>
    <property type="project" value="TreeGrafter"/>
</dbReference>
<dbReference type="HAMAP" id="MF_00934">
    <property type="entry name" value="23SrRNA_methyltr_J"/>
    <property type="match status" value="1"/>
</dbReference>
<dbReference type="GO" id="GO:0070475">
    <property type="term" value="P:rRNA base methylation"/>
    <property type="evidence" value="ECO:0007669"/>
    <property type="project" value="UniProtKB-UniRule"/>
</dbReference>
<dbReference type="GO" id="GO:0036307">
    <property type="term" value="F:23S rRNA (adenine(2030)-N(6))-methyltransferase activity"/>
    <property type="evidence" value="ECO:0007669"/>
    <property type="project" value="UniProtKB-UniRule"/>
</dbReference>
<comment type="catalytic activity">
    <reaction evidence="6">
        <text>adenosine(2030) in 23S rRNA + S-adenosyl-L-methionine = N(6)-methyladenosine(2030) in 23S rRNA + S-adenosyl-L-homocysteine + H(+)</text>
        <dbReference type="Rhea" id="RHEA:43736"/>
        <dbReference type="Rhea" id="RHEA-COMP:10668"/>
        <dbReference type="Rhea" id="RHEA-COMP:10669"/>
        <dbReference type="ChEBI" id="CHEBI:15378"/>
        <dbReference type="ChEBI" id="CHEBI:57856"/>
        <dbReference type="ChEBI" id="CHEBI:59789"/>
        <dbReference type="ChEBI" id="CHEBI:74411"/>
        <dbReference type="ChEBI" id="CHEBI:74449"/>
        <dbReference type="EC" id="2.1.1.266"/>
    </reaction>
</comment>
<evidence type="ECO:0000256" key="3">
    <source>
        <dbReference type="ARBA" id="ARBA00022679"/>
    </source>
</evidence>
<gene>
    <name evidence="6" type="primary">rlmJ</name>
    <name evidence="7" type="ORF">VAZ01S_065_00090</name>
</gene>
<feature type="binding site" evidence="6">
    <location>
        <position position="60"/>
    </location>
    <ligand>
        <name>S-adenosyl-L-methionine</name>
        <dbReference type="ChEBI" id="CHEBI:59789"/>
    </ligand>
</feature>
<keyword evidence="1 6" id="KW-0698">rRNA processing</keyword>
<reference evidence="7 8" key="1">
    <citation type="submission" date="2013-09" db="EMBL/GenBank/DDBJ databases">
        <title>Whole genome shotgun sequence of Vibrio azureus NBRC 104587.</title>
        <authorList>
            <person name="Isaki S."/>
            <person name="Hosoyama A."/>
            <person name="Numata M."/>
            <person name="Hashimoto M."/>
            <person name="Hosoyama Y."/>
            <person name="Tsuchikane K."/>
            <person name="Noguchi M."/>
            <person name="Hirakata S."/>
            <person name="Ichikawa N."/>
            <person name="Ohji S."/>
            <person name="Yamazoe A."/>
            <person name="Fujita N."/>
        </authorList>
    </citation>
    <scope>NUCLEOTIDE SEQUENCE [LARGE SCALE GENOMIC DNA]</scope>
    <source>
        <strain evidence="7 8">NBRC 104587</strain>
    </source>
</reference>
<keyword evidence="3 6" id="KW-0808">Transferase</keyword>
<dbReference type="Pfam" id="PF04378">
    <property type="entry name" value="RsmJ"/>
    <property type="match status" value="1"/>
</dbReference>
<feature type="binding site" evidence="6">
    <location>
        <position position="118"/>
    </location>
    <ligand>
        <name>S-adenosyl-L-methionine</name>
        <dbReference type="ChEBI" id="CHEBI:59789"/>
    </ligand>
</feature>
<keyword evidence="5 6" id="KW-0694">RNA-binding</keyword>
<evidence type="ECO:0000256" key="4">
    <source>
        <dbReference type="ARBA" id="ARBA00022691"/>
    </source>
</evidence>
<sequence>MYLKPQTTLSKRVFREFNLLSYRHSFHAGNHADVVKHIVQSLILDALKQKDKPFVYHDTHSGVGRYDLTHEWSEKTGEYKQGIARIWDSQDLPADLTSYIESIKTLNNGEKLRYYPGSPRVARAQIRSQDRMVLTELHPADHPLLEQEFERDRQVNIYKEDGFKRLKASLPPQERRGLVLIDPPYELAKEYRDVVQAIYQSHKRWATGIYAIWYPVVNRCDIEDMIEGLEALGIRKILQIELGVSADTNERGMTASGMIVINPPWKLESQMKEILPFLQQAIAPATGHWKVDWIVPE</sequence>
<keyword evidence="2 6" id="KW-0489">Methyltransferase</keyword>
<feature type="binding site" evidence="6">
    <location>
        <position position="37"/>
    </location>
    <ligand>
        <name>S-adenosyl-L-methionine</name>
        <dbReference type="ChEBI" id="CHEBI:59789"/>
    </ligand>
</feature>
<evidence type="ECO:0000256" key="6">
    <source>
        <dbReference type="HAMAP-Rule" id="MF_00934"/>
    </source>
</evidence>
<feature type="binding site" evidence="6">
    <location>
        <position position="182"/>
    </location>
    <ligand>
        <name>S-adenosyl-L-methionine</name>
        <dbReference type="ChEBI" id="CHEBI:59789"/>
    </ligand>
</feature>
<dbReference type="Gene3D" id="3.40.50.150">
    <property type="entry name" value="Vaccinia Virus protein VP39"/>
    <property type="match status" value="1"/>
</dbReference>
<feature type="active site" description="Proton acceptor" evidence="6">
    <location>
        <position position="182"/>
    </location>
</feature>
<accession>U3ATW0</accession>
<feature type="binding site" evidence="6">
    <location>
        <position position="136"/>
    </location>
    <ligand>
        <name>S-adenosyl-L-methionine</name>
        <dbReference type="ChEBI" id="CHEBI:59789"/>
    </ligand>
</feature>
<comment type="similarity">
    <text evidence="6">Belongs to the RlmJ family.</text>
</comment>
<dbReference type="SUPFAM" id="SSF53335">
    <property type="entry name" value="S-adenosyl-L-methionine-dependent methyltransferases"/>
    <property type="match status" value="1"/>
</dbReference>
<dbReference type="InterPro" id="IPR029063">
    <property type="entry name" value="SAM-dependent_MTases_sf"/>
</dbReference>
<dbReference type="AlphaFoldDB" id="U3ATW0"/>
<dbReference type="PANTHER" id="PTHR37426">
    <property type="entry name" value="RIBOSOMAL RNA LARGE SUBUNIT METHYLTRANSFERASE J"/>
    <property type="match status" value="1"/>
</dbReference>
<proteinExistence type="inferred from homology"/>
<comment type="caution">
    <text evidence="7">The sequence shown here is derived from an EMBL/GenBank/DDBJ whole genome shotgun (WGS) entry which is preliminary data.</text>
</comment>
<dbReference type="FunFam" id="3.40.50.150:FF:000037">
    <property type="entry name" value="Ribosomal RNA large subunit methyltransferase J"/>
    <property type="match status" value="1"/>
</dbReference>
<evidence type="ECO:0000313" key="7">
    <source>
        <dbReference type="EMBL" id="GAD77185.1"/>
    </source>
</evidence>
<comment type="subunit">
    <text evidence="6">Monomer.</text>
</comment>
<evidence type="ECO:0000256" key="5">
    <source>
        <dbReference type="ARBA" id="ARBA00022884"/>
    </source>
</evidence>
<name>U3ATW0_9VIBR</name>
<dbReference type="InterPro" id="IPR007473">
    <property type="entry name" value="RlmJ"/>
</dbReference>